<keyword evidence="2" id="KW-1185">Reference proteome</keyword>
<dbReference type="OMA" id="RAIYVEY"/>
<gene>
    <name evidence="1" type="ORF">GLOTRDRAFT_126198</name>
</gene>
<dbReference type="Proteomes" id="UP000030669">
    <property type="component" value="Unassembled WGS sequence"/>
</dbReference>
<evidence type="ECO:0000313" key="1">
    <source>
        <dbReference type="EMBL" id="EPQ57709.1"/>
    </source>
</evidence>
<evidence type="ECO:0000313" key="2">
    <source>
        <dbReference type="Proteomes" id="UP000030669"/>
    </source>
</evidence>
<protein>
    <submittedName>
        <fullName evidence="1">Uncharacterized protein</fullName>
    </submittedName>
</protein>
<dbReference type="EMBL" id="KB469298">
    <property type="protein sequence ID" value="EPQ57709.1"/>
    <property type="molecule type" value="Genomic_DNA"/>
</dbReference>
<sequence>MSWQLSIDKQLTKIYACLDCGYTYLKLSGLSAVTQTNLKKYAHAILVDPSLYGYREKLASKCLLEIMKKEHFDLPAGIEKNRAHWEEVEKEIKKAGPDSGVDIYTLARRVVGVSGCVTTLELIARCAIMRDVYWTDGKTEGKFWMEVDKVLDAIRTNAKGDKITASNCLKLFIDDDISKYGRGDGEEPDTNVTVPNWVKSVNDVVRDVGRAPSKD</sequence>
<dbReference type="RefSeq" id="XP_007863083.1">
    <property type="nucleotide sequence ID" value="XM_007864892.1"/>
</dbReference>
<dbReference type="HOGENOM" id="CLU_1250783_0_0_1"/>
<organism evidence="1 2">
    <name type="scientific">Gloeophyllum trabeum (strain ATCC 11539 / FP-39264 / Madison 617)</name>
    <name type="common">Brown rot fungus</name>
    <dbReference type="NCBI Taxonomy" id="670483"/>
    <lineage>
        <taxon>Eukaryota</taxon>
        <taxon>Fungi</taxon>
        <taxon>Dikarya</taxon>
        <taxon>Basidiomycota</taxon>
        <taxon>Agaricomycotina</taxon>
        <taxon>Agaricomycetes</taxon>
        <taxon>Gloeophyllales</taxon>
        <taxon>Gloeophyllaceae</taxon>
        <taxon>Gloeophyllum</taxon>
    </lineage>
</organism>
<dbReference type="GeneID" id="19301354"/>
<dbReference type="OrthoDB" id="3236341at2759"/>
<accession>S7RWK0</accession>
<dbReference type="AlphaFoldDB" id="S7RWK0"/>
<name>S7RWK0_GLOTA</name>
<dbReference type="KEGG" id="gtr:GLOTRDRAFT_126198"/>
<proteinExistence type="predicted"/>
<reference evidence="1 2" key="1">
    <citation type="journal article" date="2012" name="Science">
        <title>The Paleozoic origin of enzymatic lignin decomposition reconstructed from 31 fungal genomes.</title>
        <authorList>
            <person name="Floudas D."/>
            <person name="Binder M."/>
            <person name="Riley R."/>
            <person name="Barry K."/>
            <person name="Blanchette R.A."/>
            <person name="Henrissat B."/>
            <person name="Martinez A.T."/>
            <person name="Otillar R."/>
            <person name="Spatafora J.W."/>
            <person name="Yadav J.S."/>
            <person name="Aerts A."/>
            <person name="Benoit I."/>
            <person name="Boyd A."/>
            <person name="Carlson A."/>
            <person name="Copeland A."/>
            <person name="Coutinho P.M."/>
            <person name="de Vries R.P."/>
            <person name="Ferreira P."/>
            <person name="Findley K."/>
            <person name="Foster B."/>
            <person name="Gaskell J."/>
            <person name="Glotzer D."/>
            <person name="Gorecki P."/>
            <person name="Heitman J."/>
            <person name="Hesse C."/>
            <person name="Hori C."/>
            <person name="Igarashi K."/>
            <person name="Jurgens J.A."/>
            <person name="Kallen N."/>
            <person name="Kersten P."/>
            <person name="Kohler A."/>
            <person name="Kuees U."/>
            <person name="Kumar T.K.A."/>
            <person name="Kuo A."/>
            <person name="LaButti K."/>
            <person name="Larrondo L.F."/>
            <person name="Lindquist E."/>
            <person name="Ling A."/>
            <person name="Lombard V."/>
            <person name="Lucas S."/>
            <person name="Lundell T."/>
            <person name="Martin R."/>
            <person name="McLaughlin D.J."/>
            <person name="Morgenstern I."/>
            <person name="Morin E."/>
            <person name="Murat C."/>
            <person name="Nagy L.G."/>
            <person name="Nolan M."/>
            <person name="Ohm R.A."/>
            <person name="Patyshakuliyeva A."/>
            <person name="Rokas A."/>
            <person name="Ruiz-Duenas F.J."/>
            <person name="Sabat G."/>
            <person name="Salamov A."/>
            <person name="Samejima M."/>
            <person name="Schmutz J."/>
            <person name="Slot J.C."/>
            <person name="St John F."/>
            <person name="Stenlid J."/>
            <person name="Sun H."/>
            <person name="Sun S."/>
            <person name="Syed K."/>
            <person name="Tsang A."/>
            <person name="Wiebenga A."/>
            <person name="Young D."/>
            <person name="Pisabarro A."/>
            <person name="Eastwood D.C."/>
            <person name="Martin F."/>
            <person name="Cullen D."/>
            <person name="Grigoriev I.V."/>
            <person name="Hibbett D.S."/>
        </authorList>
    </citation>
    <scope>NUCLEOTIDE SEQUENCE [LARGE SCALE GENOMIC DNA]</scope>
    <source>
        <strain evidence="1 2">ATCC 11539</strain>
    </source>
</reference>